<dbReference type="Gene3D" id="1.10.8.60">
    <property type="match status" value="1"/>
</dbReference>
<dbReference type="CDD" id="cd19497">
    <property type="entry name" value="RecA-like_ClpX"/>
    <property type="match status" value="1"/>
</dbReference>
<dbReference type="Proteomes" id="UP000539075">
    <property type="component" value="Unassembled WGS sequence"/>
</dbReference>
<dbReference type="PANTHER" id="PTHR48102">
    <property type="entry name" value="ATP-DEPENDENT CLP PROTEASE ATP-BINDING SUBUNIT CLPX-LIKE, MITOCHONDRIAL-RELATED"/>
    <property type="match status" value="1"/>
</dbReference>
<dbReference type="NCBIfam" id="NF003745">
    <property type="entry name" value="PRK05342.1"/>
    <property type="match status" value="1"/>
</dbReference>
<dbReference type="FunFam" id="1.10.8.60:FF:000002">
    <property type="entry name" value="ATP-dependent Clp protease ATP-binding subunit ClpX"/>
    <property type="match status" value="1"/>
</dbReference>
<dbReference type="GO" id="GO:0008233">
    <property type="term" value="F:peptidase activity"/>
    <property type="evidence" value="ECO:0007669"/>
    <property type="project" value="UniProtKB-KW"/>
</dbReference>
<evidence type="ECO:0000256" key="4">
    <source>
        <dbReference type="ARBA" id="ARBA00022840"/>
    </source>
</evidence>
<dbReference type="GO" id="GO:0005524">
    <property type="term" value="F:ATP binding"/>
    <property type="evidence" value="ECO:0007669"/>
    <property type="project" value="UniProtKB-UniRule"/>
</dbReference>
<dbReference type="AlphaFoldDB" id="A0A7W8BY16"/>
<dbReference type="RefSeq" id="WP_183717204.1">
    <property type="nucleotide sequence ID" value="NZ_JACHGO010000001.1"/>
</dbReference>
<keyword evidence="9" id="KW-0378">Hydrolase</keyword>
<evidence type="ECO:0000259" key="8">
    <source>
        <dbReference type="PROSITE" id="PS51902"/>
    </source>
</evidence>
<dbReference type="InterPro" id="IPR059188">
    <property type="entry name" value="Znf_CLPX-like"/>
</dbReference>
<sequence>MAKNDKPTVSEPLACSFCGRSELEVRNLIVQDGASICDRCVKACNDIIARDQVENTEGDERLLSPQEIKDRLDQYVIGQHEAKKILSVAVHNHYKRVFYANATGDDDVELEKSNILLVGPSGSGKTLLAKTLARVLRVPFAIADATTLTEAGYVGEDVENILVQLLQNADYDLEAASKGIIYVDEIDKISRKGDGPSITRDVSGEGVQQALLKIIEGTEANIPPKGGRKHPQQEFIRMDTSNILFIVGGAFVGLDKIVESRMSGGAMGFGAKVRASKEMPLSELLDRIHPQDLVKFGLIPEFVGRIPIITHVDELDEADLVRILTEPKNALVRQYQKLFGFEDVTLRFTPNALKAIAVKAIERKTGARGLRNVMERTMLDIMFKLPSMPNVRECLINQAVIDKGKDPVLLFGEAGENSTAKGGQAQASGDSA</sequence>
<comment type="subunit">
    <text evidence="6">Component of the ClpX-ClpP complex. Forms a hexameric ring that, in the presence of ATP, binds to fourteen ClpP subunits assembled into a disk-like structure with a central cavity, resembling the structure of eukaryotic proteasomes.</text>
</comment>
<evidence type="ECO:0000256" key="2">
    <source>
        <dbReference type="ARBA" id="ARBA00022741"/>
    </source>
</evidence>
<dbReference type="InterPro" id="IPR027417">
    <property type="entry name" value="P-loop_NTPase"/>
</dbReference>
<dbReference type="EMBL" id="JACHGO010000001">
    <property type="protein sequence ID" value="MBB5142027.1"/>
    <property type="molecule type" value="Genomic_DNA"/>
</dbReference>
<dbReference type="GO" id="GO:0051082">
    <property type="term" value="F:unfolded protein binding"/>
    <property type="evidence" value="ECO:0007669"/>
    <property type="project" value="UniProtKB-UniRule"/>
</dbReference>
<dbReference type="SMART" id="SM00382">
    <property type="entry name" value="AAA"/>
    <property type="match status" value="1"/>
</dbReference>
<dbReference type="GO" id="GO:0051301">
    <property type="term" value="P:cell division"/>
    <property type="evidence" value="ECO:0007669"/>
    <property type="project" value="TreeGrafter"/>
</dbReference>
<dbReference type="Pfam" id="PF06689">
    <property type="entry name" value="zf-C4_ClpX"/>
    <property type="match status" value="1"/>
</dbReference>
<evidence type="ECO:0000256" key="6">
    <source>
        <dbReference type="HAMAP-Rule" id="MF_00175"/>
    </source>
</evidence>
<reference evidence="9 10" key="1">
    <citation type="submission" date="2020-08" db="EMBL/GenBank/DDBJ databases">
        <title>Genomic Encyclopedia of Type Strains, Phase IV (KMG-IV): sequencing the most valuable type-strain genomes for metagenomic binning, comparative biology and taxonomic classification.</title>
        <authorList>
            <person name="Goeker M."/>
        </authorList>
    </citation>
    <scope>NUCLEOTIDE SEQUENCE [LARGE SCALE GENOMIC DNA]</scope>
    <source>
        <strain evidence="9 10">DSM 11275</strain>
    </source>
</reference>
<feature type="domain" description="ClpX-type ZB" evidence="8">
    <location>
        <begin position="1"/>
        <end position="56"/>
    </location>
</feature>
<keyword evidence="5 6" id="KW-0143">Chaperone</keyword>
<evidence type="ECO:0000313" key="9">
    <source>
        <dbReference type="EMBL" id="MBB5142027.1"/>
    </source>
</evidence>
<keyword evidence="2 6" id="KW-0547">Nucleotide-binding</keyword>
<evidence type="ECO:0000256" key="5">
    <source>
        <dbReference type="ARBA" id="ARBA00023186"/>
    </source>
</evidence>
<proteinExistence type="inferred from homology"/>
<comment type="similarity">
    <text evidence="6 7">Belongs to the ClpX chaperone family.</text>
</comment>
<keyword evidence="9" id="KW-0645">Protease</keyword>
<dbReference type="GO" id="GO:0140662">
    <property type="term" value="F:ATP-dependent protein folding chaperone"/>
    <property type="evidence" value="ECO:0007669"/>
    <property type="project" value="InterPro"/>
</dbReference>
<dbReference type="InterPro" id="IPR046425">
    <property type="entry name" value="ClpX_bact"/>
</dbReference>
<dbReference type="Pfam" id="PF07724">
    <property type="entry name" value="AAA_2"/>
    <property type="match status" value="1"/>
</dbReference>
<dbReference type="NCBIfam" id="TIGR00382">
    <property type="entry name" value="clpX"/>
    <property type="match status" value="1"/>
</dbReference>
<feature type="binding site" evidence="6">
    <location>
        <begin position="120"/>
        <end position="127"/>
    </location>
    <ligand>
        <name>ATP</name>
        <dbReference type="ChEBI" id="CHEBI:30616"/>
    </ligand>
</feature>
<dbReference type="GO" id="GO:0046983">
    <property type="term" value="F:protein dimerization activity"/>
    <property type="evidence" value="ECO:0007669"/>
    <property type="project" value="UniProtKB-UniRule"/>
</dbReference>
<dbReference type="InterPro" id="IPR003593">
    <property type="entry name" value="AAA+_ATPase"/>
</dbReference>
<dbReference type="SMART" id="SM01086">
    <property type="entry name" value="ClpB_D2-small"/>
    <property type="match status" value="1"/>
</dbReference>
<feature type="binding site" evidence="6 7">
    <location>
        <position position="15"/>
    </location>
    <ligand>
        <name>Zn(2+)</name>
        <dbReference type="ChEBI" id="CHEBI:29105"/>
    </ligand>
</feature>
<evidence type="ECO:0000256" key="3">
    <source>
        <dbReference type="ARBA" id="ARBA00022833"/>
    </source>
</evidence>
<dbReference type="SUPFAM" id="SSF57716">
    <property type="entry name" value="Glucocorticoid receptor-like (DNA-binding domain)"/>
    <property type="match status" value="1"/>
</dbReference>
<evidence type="ECO:0000256" key="7">
    <source>
        <dbReference type="PROSITE-ProRule" id="PRU01250"/>
    </source>
</evidence>
<keyword evidence="10" id="KW-1185">Reference proteome</keyword>
<dbReference type="Gene3D" id="3.40.50.300">
    <property type="entry name" value="P-loop containing nucleotide triphosphate hydrolases"/>
    <property type="match status" value="1"/>
</dbReference>
<dbReference type="InterPro" id="IPR004487">
    <property type="entry name" value="Clp_protease_ATP-bd_su_ClpX"/>
</dbReference>
<feature type="binding site" evidence="6 7">
    <location>
        <position position="18"/>
    </location>
    <ligand>
        <name>Zn(2+)</name>
        <dbReference type="ChEBI" id="CHEBI:29105"/>
    </ligand>
</feature>
<dbReference type="InterPro" id="IPR019489">
    <property type="entry name" value="Clp_ATPase_C"/>
</dbReference>
<keyword evidence="3 6" id="KW-0862">Zinc</keyword>
<dbReference type="InterPro" id="IPR038366">
    <property type="entry name" value="Znf_CppX_C4_sf"/>
</dbReference>
<dbReference type="GO" id="GO:0016887">
    <property type="term" value="F:ATP hydrolysis activity"/>
    <property type="evidence" value="ECO:0007669"/>
    <property type="project" value="InterPro"/>
</dbReference>
<comment type="function">
    <text evidence="6">ATP-dependent specificity component of the Clp protease. It directs the protease to specific substrates. Can perform chaperone functions in the absence of ClpP.</text>
</comment>
<keyword evidence="1 6" id="KW-0479">Metal-binding</keyword>
<organism evidence="9 10">
    <name type="scientific">Desulfovibrio intestinalis</name>
    <dbReference type="NCBI Taxonomy" id="58621"/>
    <lineage>
        <taxon>Bacteria</taxon>
        <taxon>Pseudomonadati</taxon>
        <taxon>Thermodesulfobacteriota</taxon>
        <taxon>Desulfovibrionia</taxon>
        <taxon>Desulfovibrionales</taxon>
        <taxon>Desulfovibrionaceae</taxon>
        <taxon>Desulfovibrio</taxon>
    </lineage>
</organism>
<accession>A0A7W8BY16</accession>
<dbReference type="PANTHER" id="PTHR48102:SF7">
    <property type="entry name" value="ATP-DEPENDENT CLP PROTEASE ATP-BINDING SUBUNIT CLPX-LIKE, MITOCHONDRIAL"/>
    <property type="match status" value="1"/>
</dbReference>
<dbReference type="GO" id="GO:0051603">
    <property type="term" value="P:proteolysis involved in protein catabolic process"/>
    <property type="evidence" value="ECO:0007669"/>
    <property type="project" value="TreeGrafter"/>
</dbReference>
<dbReference type="GO" id="GO:0009376">
    <property type="term" value="C:HslUV protease complex"/>
    <property type="evidence" value="ECO:0007669"/>
    <property type="project" value="TreeGrafter"/>
</dbReference>
<dbReference type="Pfam" id="PF10431">
    <property type="entry name" value="ClpB_D2-small"/>
    <property type="match status" value="1"/>
</dbReference>
<evidence type="ECO:0000256" key="1">
    <source>
        <dbReference type="ARBA" id="ARBA00022723"/>
    </source>
</evidence>
<dbReference type="InterPro" id="IPR003959">
    <property type="entry name" value="ATPase_AAA_core"/>
</dbReference>
<protein>
    <recommendedName>
        <fullName evidence="6">ATP-dependent Clp protease ATP-binding subunit ClpX</fullName>
    </recommendedName>
</protein>
<feature type="binding site" evidence="6 7">
    <location>
        <position position="37"/>
    </location>
    <ligand>
        <name>Zn(2+)</name>
        <dbReference type="ChEBI" id="CHEBI:29105"/>
    </ligand>
</feature>
<feature type="binding site" evidence="6 7">
    <location>
        <position position="40"/>
    </location>
    <ligand>
        <name>Zn(2+)</name>
        <dbReference type="ChEBI" id="CHEBI:29105"/>
    </ligand>
</feature>
<dbReference type="SMART" id="SM00994">
    <property type="entry name" value="zf-C4_ClpX"/>
    <property type="match status" value="1"/>
</dbReference>
<comment type="caution">
    <text evidence="9">The sequence shown here is derived from an EMBL/GenBank/DDBJ whole genome shotgun (WGS) entry which is preliminary data.</text>
</comment>
<dbReference type="SUPFAM" id="SSF52540">
    <property type="entry name" value="P-loop containing nucleoside triphosphate hydrolases"/>
    <property type="match status" value="1"/>
</dbReference>
<dbReference type="PROSITE" id="PS51902">
    <property type="entry name" value="CLPX_ZB"/>
    <property type="match status" value="1"/>
</dbReference>
<name>A0A7W8BY16_9BACT</name>
<dbReference type="HAMAP" id="MF_00175">
    <property type="entry name" value="ClpX"/>
    <property type="match status" value="1"/>
</dbReference>
<dbReference type="FunFam" id="3.40.50.300:FF:000005">
    <property type="entry name" value="ATP-dependent Clp protease ATP-binding subunit ClpX"/>
    <property type="match status" value="1"/>
</dbReference>
<keyword evidence="4 6" id="KW-0067">ATP-binding</keyword>
<dbReference type="GO" id="GO:0008270">
    <property type="term" value="F:zinc ion binding"/>
    <property type="evidence" value="ECO:0007669"/>
    <property type="project" value="UniProtKB-UniRule"/>
</dbReference>
<evidence type="ECO:0000313" key="10">
    <source>
        <dbReference type="Proteomes" id="UP000539075"/>
    </source>
</evidence>
<dbReference type="InterPro" id="IPR050052">
    <property type="entry name" value="ATP-dep_Clp_protease_ClpX"/>
</dbReference>
<gene>
    <name evidence="6" type="primary">clpX</name>
    <name evidence="9" type="ORF">HNQ38_000090</name>
</gene>
<dbReference type="Gene3D" id="6.20.220.10">
    <property type="entry name" value="ClpX chaperone, C4-type zinc finger domain"/>
    <property type="match status" value="1"/>
</dbReference>
<dbReference type="InterPro" id="IPR010603">
    <property type="entry name" value="Znf_CppX_C4"/>
</dbReference>